<keyword evidence="2" id="KW-1185">Reference proteome</keyword>
<name>A0A4C1XTF4_EUMVA</name>
<evidence type="ECO:0000313" key="2">
    <source>
        <dbReference type="Proteomes" id="UP000299102"/>
    </source>
</evidence>
<reference evidence="1 2" key="1">
    <citation type="journal article" date="2019" name="Commun. Biol.">
        <title>The bagworm genome reveals a unique fibroin gene that provides high tensile strength.</title>
        <authorList>
            <person name="Kono N."/>
            <person name="Nakamura H."/>
            <person name="Ohtoshi R."/>
            <person name="Tomita M."/>
            <person name="Numata K."/>
            <person name="Arakawa K."/>
        </authorList>
    </citation>
    <scope>NUCLEOTIDE SEQUENCE [LARGE SCALE GENOMIC DNA]</scope>
</reference>
<proteinExistence type="predicted"/>
<dbReference type="Proteomes" id="UP000299102">
    <property type="component" value="Unassembled WGS sequence"/>
</dbReference>
<gene>
    <name evidence="1" type="ORF">EVAR_36721_1</name>
</gene>
<comment type="caution">
    <text evidence="1">The sequence shown here is derived from an EMBL/GenBank/DDBJ whole genome shotgun (WGS) entry which is preliminary data.</text>
</comment>
<evidence type="ECO:0000313" key="1">
    <source>
        <dbReference type="EMBL" id="GBP65469.1"/>
    </source>
</evidence>
<protein>
    <submittedName>
        <fullName evidence="1">Uncharacterized protein</fullName>
    </submittedName>
</protein>
<sequence length="213" mass="23822">MNTLSQSETAIFRKKKLPILARSGEAFSSCKKMVSVVSPKFIQNTKQTNGSVLLEINCHIFIKCVHTKHEVESVRVKNTFCYPHFSPIPVLPVCWRLRSSTHKTVVFALEINSTEKREMGEFFELPYNVQIAHSKGSQCLGFDRATHRIKLNLLRCRLLLRDAAYFSVPATQCAGAAAATVTDSRPRLSFVIQILYYPPSDAPSASSGLTKNT</sequence>
<organism evidence="1 2">
    <name type="scientific">Eumeta variegata</name>
    <name type="common">Bagworm moth</name>
    <name type="synonym">Eumeta japonica</name>
    <dbReference type="NCBI Taxonomy" id="151549"/>
    <lineage>
        <taxon>Eukaryota</taxon>
        <taxon>Metazoa</taxon>
        <taxon>Ecdysozoa</taxon>
        <taxon>Arthropoda</taxon>
        <taxon>Hexapoda</taxon>
        <taxon>Insecta</taxon>
        <taxon>Pterygota</taxon>
        <taxon>Neoptera</taxon>
        <taxon>Endopterygota</taxon>
        <taxon>Lepidoptera</taxon>
        <taxon>Glossata</taxon>
        <taxon>Ditrysia</taxon>
        <taxon>Tineoidea</taxon>
        <taxon>Psychidae</taxon>
        <taxon>Oiketicinae</taxon>
        <taxon>Eumeta</taxon>
    </lineage>
</organism>
<dbReference type="EMBL" id="BGZK01000929">
    <property type="protein sequence ID" value="GBP65469.1"/>
    <property type="molecule type" value="Genomic_DNA"/>
</dbReference>
<accession>A0A4C1XTF4</accession>
<dbReference type="AlphaFoldDB" id="A0A4C1XTF4"/>